<evidence type="ECO:0000313" key="2">
    <source>
        <dbReference type="Proteomes" id="UP000317429"/>
    </source>
</evidence>
<organism evidence="1 2">
    <name type="scientific">Pirellulimonas nuda</name>
    <dbReference type="NCBI Taxonomy" id="2528009"/>
    <lineage>
        <taxon>Bacteria</taxon>
        <taxon>Pseudomonadati</taxon>
        <taxon>Planctomycetota</taxon>
        <taxon>Planctomycetia</taxon>
        <taxon>Pirellulales</taxon>
        <taxon>Lacipirellulaceae</taxon>
        <taxon>Pirellulimonas</taxon>
    </lineage>
</organism>
<evidence type="ECO:0000313" key="1">
    <source>
        <dbReference type="EMBL" id="QDU90565.1"/>
    </source>
</evidence>
<protein>
    <submittedName>
        <fullName evidence="1">Uncharacterized protein</fullName>
    </submittedName>
</protein>
<keyword evidence="2" id="KW-1185">Reference proteome</keyword>
<dbReference type="KEGG" id="pnd:Pla175_39720"/>
<dbReference type="Proteomes" id="UP000317429">
    <property type="component" value="Chromosome"/>
</dbReference>
<accession>A0A518DGG5</accession>
<dbReference type="RefSeq" id="WP_145289303.1">
    <property type="nucleotide sequence ID" value="NZ_CP036291.1"/>
</dbReference>
<name>A0A518DGG5_9BACT</name>
<dbReference type="AlphaFoldDB" id="A0A518DGG5"/>
<sequence length="100" mass="10584">MMNNGPTIEVTEADDGVARLVLTFDPPQSASGGVCRGPLCDGSRTLPAEFPIVPSSDGRAAVAIIDPCYSTDAARFYYELTLGSGAAVRIELRPKRNKTP</sequence>
<dbReference type="EMBL" id="CP036291">
    <property type="protein sequence ID" value="QDU90565.1"/>
    <property type="molecule type" value="Genomic_DNA"/>
</dbReference>
<gene>
    <name evidence="1" type="ORF">Pla175_39720</name>
</gene>
<proteinExistence type="predicted"/>
<dbReference type="OrthoDB" id="292581at2"/>
<reference evidence="1 2" key="1">
    <citation type="submission" date="2019-02" db="EMBL/GenBank/DDBJ databases">
        <title>Deep-cultivation of Planctomycetes and their phenomic and genomic characterization uncovers novel biology.</title>
        <authorList>
            <person name="Wiegand S."/>
            <person name="Jogler M."/>
            <person name="Boedeker C."/>
            <person name="Pinto D."/>
            <person name="Vollmers J."/>
            <person name="Rivas-Marin E."/>
            <person name="Kohn T."/>
            <person name="Peeters S.H."/>
            <person name="Heuer A."/>
            <person name="Rast P."/>
            <person name="Oberbeckmann S."/>
            <person name="Bunk B."/>
            <person name="Jeske O."/>
            <person name="Meyerdierks A."/>
            <person name="Storesund J.E."/>
            <person name="Kallscheuer N."/>
            <person name="Luecker S."/>
            <person name="Lage O.M."/>
            <person name="Pohl T."/>
            <person name="Merkel B.J."/>
            <person name="Hornburger P."/>
            <person name="Mueller R.-W."/>
            <person name="Bruemmer F."/>
            <person name="Labrenz M."/>
            <person name="Spormann A.M."/>
            <person name="Op den Camp H."/>
            <person name="Overmann J."/>
            <person name="Amann R."/>
            <person name="Jetten M.S.M."/>
            <person name="Mascher T."/>
            <person name="Medema M.H."/>
            <person name="Devos D.P."/>
            <person name="Kaster A.-K."/>
            <person name="Ovreas L."/>
            <person name="Rohde M."/>
            <person name="Galperin M.Y."/>
            <person name="Jogler C."/>
        </authorList>
    </citation>
    <scope>NUCLEOTIDE SEQUENCE [LARGE SCALE GENOMIC DNA]</scope>
    <source>
        <strain evidence="1 2">Pla175</strain>
    </source>
</reference>